<evidence type="ECO:0000259" key="7">
    <source>
        <dbReference type="SMART" id="SM01001"/>
    </source>
</evidence>
<evidence type="ECO:0000313" key="8">
    <source>
        <dbReference type="EMBL" id="KNF09576.1"/>
    </source>
</evidence>
<dbReference type="HAMAP" id="MF_01929">
    <property type="entry name" value="PurE_classI"/>
    <property type="match status" value="1"/>
</dbReference>
<evidence type="ECO:0000256" key="6">
    <source>
        <dbReference type="SAM" id="Coils"/>
    </source>
</evidence>
<organism evidence="8 9">
    <name type="scientific">Gottschalkia purinilytica</name>
    <name type="common">Clostridium purinilyticum</name>
    <dbReference type="NCBI Taxonomy" id="1503"/>
    <lineage>
        <taxon>Bacteria</taxon>
        <taxon>Bacillati</taxon>
        <taxon>Bacillota</taxon>
        <taxon>Tissierellia</taxon>
        <taxon>Tissierellales</taxon>
        <taxon>Gottschalkiaceae</taxon>
        <taxon>Gottschalkia</taxon>
    </lineage>
</organism>
<dbReference type="RefSeq" id="WP_050353977.1">
    <property type="nucleotide sequence ID" value="NZ_LGSS01000002.1"/>
</dbReference>
<dbReference type="PIRSF" id="PIRSF001338">
    <property type="entry name" value="AIR_carboxylase"/>
    <property type="match status" value="1"/>
</dbReference>
<keyword evidence="6" id="KW-0175">Coiled coil</keyword>
<dbReference type="STRING" id="1503.CLPU_2c00270"/>
<comment type="catalytic activity">
    <reaction evidence="3 4">
        <text>5-carboxyamino-1-(5-phospho-D-ribosyl)imidazole + H(+) = 5-amino-1-(5-phospho-D-ribosyl)imidazole-4-carboxylate</text>
        <dbReference type="Rhea" id="RHEA:13193"/>
        <dbReference type="ChEBI" id="CHEBI:15378"/>
        <dbReference type="ChEBI" id="CHEBI:58730"/>
        <dbReference type="ChEBI" id="CHEBI:77657"/>
        <dbReference type="EC" id="5.4.99.18"/>
    </reaction>
</comment>
<accession>A0A0L0WDQ7</accession>
<dbReference type="EMBL" id="LGSS01000002">
    <property type="protein sequence ID" value="KNF09576.1"/>
    <property type="molecule type" value="Genomic_DNA"/>
</dbReference>
<dbReference type="InterPro" id="IPR024694">
    <property type="entry name" value="PurE_prokaryotes"/>
</dbReference>
<comment type="similarity">
    <text evidence="3">Belongs to the AIR carboxylase family. Class I subfamily.</text>
</comment>
<keyword evidence="8" id="KW-0456">Lyase</keyword>
<dbReference type="NCBIfam" id="TIGR01162">
    <property type="entry name" value="purE"/>
    <property type="match status" value="1"/>
</dbReference>
<dbReference type="EC" id="5.4.99.18" evidence="3 4"/>
<dbReference type="Gene3D" id="3.40.50.1970">
    <property type="match status" value="1"/>
</dbReference>
<dbReference type="AlphaFoldDB" id="A0A0L0WDQ7"/>
<dbReference type="SUPFAM" id="SSF52255">
    <property type="entry name" value="N5-CAIR mutase (phosphoribosylaminoimidazole carboxylase, PurE)"/>
    <property type="match status" value="1"/>
</dbReference>
<dbReference type="GO" id="GO:0034023">
    <property type="term" value="F:5-(carboxyamino)imidazole ribonucleotide mutase activity"/>
    <property type="evidence" value="ECO:0007669"/>
    <property type="project" value="UniProtKB-UniRule"/>
</dbReference>
<dbReference type="OrthoDB" id="9791908at2"/>
<dbReference type="SMART" id="SM01001">
    <property type="entry name" value="AIRC"/>
    <property type="match status" value="1"/>
</dbReference>
<evidence type="ECO:0000256" key="5">
    <source>
        <dbReference type="PIRSR" id="PIRSR001338-1"/>
    </source>
</evidence>
<sequence length="160" mass="17540">MKVAIIMGSDSDYPVVKKTVQILEQFEIDTEIRILSTHRTPLKVIEFGQCAEKNGFDLIIAASGKAAHLPGALASITLLPVIGLPIKSPILDGIDSILSMVQTPKGIPVATVGIDSGENAGLLAVQILSLKYNILKEKLEKYREEMEKDVLQKDREFRNL</sequence>
<dbReference type="Proteomes" id="UP000037267">
    <property type="component" value="Unassembled WGS sequence"/>
</dbReference>
<dbReference type="InterPro" id="IPR000031">
    <property type="entry name" value="PurE_dom"/>
</dbReference>
<protein>
    <recommendedName>
        <fullName evidence="3 4">N5-carboxyaminoimidazole ribonucleotide mutase</fullName>
        <shortName evidence="3 4">N5-CAIR mutase</shortName>
        <ecNumber evidence="3 4">5.4.99.18</ecNumber>
    </recommendedName>
    <alternativeName>
        <fullName evidence="3">5-(carboxyamino)imidazole ribonucleotide mutase</fullName>
    </alternativeName>
</protein>
<comment type="function">
    <text evidence="3 4">Catalyzes the conversion of N5-carboxyaminoimidazole ribonucleotide (N5-CAIR) to 4-carboxy-5-aminoimidazole ribonucleotide (CAIR).</text>
</comment>
<evidence type="ECO:0000256" key="2">
    <source>
        <dbReference type="ARBA" id="ARBA00023235"/>
    </source>
</evidence>
<name>A0A0L0WDQ7_GOTPU</name>
<feature type="binding site" evidence="3 5">
    <location>
        <position position="39"/>
    </location>
    <ligand>
        <name>substrate</name>
    </ligand>
</feature>
<gene>
    <name evidence="3 8" type="primary">purE</name>
    <name evidence="8" type="ORF">CLPU_2c00270</name>
</gene>
<dbReference type="GO" id="GO:0006189">
    <property type="term" value="P:'de novo' IMP biosynthetic process"/>
    <property type="evidence" value="ECO:0007669"/>
    <property type="project" value="UniProtKB-UniRule"/>
</dbReference>
<feature type="binding site" evidence="3 5">
    <location>
        <position position="9"/>
    </location>
    <ligand>
        <name>substrate</name>
    </ligand>
</feature>
<comment type="caution">
    <text evidence="8">The sequence shown here is derived from an EMBL/GenBank/DDBJ whole genome shotgun (WGS) entry which is preliminary data.</text>
</comment>
<evidence type="ECO:0000313" key="9">
    <source>
        <dbReference type="Proteomes" id="UP000037267"/>
    </source>
</evidence>
<reference evidence="9" key="1">
    <citation type="submission" date="2015-07" db="EMBL/GenBank/DDBJ databases">
        <title>Draft genome sequence of the purine-degrading Gottschalkia purinilyticum DSM 1384 (formerly Clostridium purinilyticum).</title>
        <authorList>
            <person name="Poehlein A."/>
            <person name="Schiel-Bengelsdorf B."/>
            <person name="Bengelsdorf F.R."/>
            <person name="Daniel R."/>
            <person name="Duerre P."/>
        </authorList>
    </citation>
    <scope>NUCLEOTIDE SEQUENCE [LARGE SCALE GENOMIC DNA]</scope>
    <source>
        <strain evidence="9">DSM 1384</strain>
    </source>
</reference>
<dbReference type="GO" id="GO:0016829">
    <property type="term" value="F:lyase activity"/>
    <property type="evidence" value="ECO:0007669"/>
    <property type="project" value="UniProtKB-KW"/>
</dbReference>
<dbReference type="InterPro" id="IPR033747">
    <property type="entry name" value="PurE_ClassI"/>
</dbReference>
<evidence type="ECO:0000256" key="1">
    <source>
        <dbReference type="ARBA" id="ARBA00022755"/>
    </source>
</evidence>
<dbReference type="PANTHER" id="PTHR23046:SF2">
    <property type="entry name" value="PHOSPHORIBOSYLAMINOIMIDAZOLE CARBOXYLASE"/>
    <property type="match status" value="1"/>
</dbReference>
<keyword evidence="2 3" id="KW-0413">Isomerase</keyword>
<dbReference type="PATRIC" id="fig|1503.3.peg.1524"/>
<proteinExistence type="inferred from homology"/>
<feature type="coiled-coil region" evidence="6">
    <location>
        <begin position="125"/>
        <end position="156"/>
    </location>
</feature>
<evidence type="ECO:0000256" key="3">
    <source>
        <dbReference type="HAMAP-Rule" id="MF_01929"/>
    </source>
</evidence>
<keyword evidence="1 3" id="KW-0658">Purine biosynthesis</keyword>
<feature type="binding site" evidence="3 5">
    <location>
        <position position="12"/>
    </location>
    <ligand>
        <name>substrate</name>
    </ligand>
</feature>
<dbReference type="UniPathway" id="UPA00074">
    <property type="reaction ID" value="UER00943"/>
</dbReference>
<dbReference type="PANTHER" id="PTHR23046">
    <property type="entry name" value="PHOSPHORIBOSYLAMINOIMIDAZOLE CARBOXYLASE CATALYTIC SUBUNIT"/>
    <property type="match status" value="1"/>
</dbReference>
<comment type="pathway">
    <text evidence="3 4">Purine metabolism; IMP biosynthesis via de novo pathway; 5-amino-1-(5-phospho-D-ribosyl)imidazole-4-carboxylate from 5-amino-1-(5-phospho-D-ribosyl)imidazole (N5-CAIR route): step 2/2.</text>
</comment>
<keyword evidence="9" id="KW-1185">Reference proteome</keyword>
<evidence type="ECO:0000256" key="4">
    <source>
        <dbReference type="PIRNR" id="PIRNR001338"/>
    </source>
</evidence>
<dbReference type="Pfam" id="PF00731">
    <property type="entry name" value="AIRC"/>
    <property type="match status" value="1"/>
</dbReference>
<feature type="domain" description="PurE" evidence="7">
    <location>
        <begin position="1"/>
        <end position="150"/>
    </location>
</feature>